<evidence type="ECO:0000256" key="2">
    <source>
        <dbReference type="ARBA" id="ARBA00022475"/>
    </source>
</evidence>
<comment type="similarity">
    <text evidence="6">Belongs to the ABC-4 integral membrane protein family.</text>
</comment>
<dbReference type="Pfam" id="PF02687">
    <property type="entry name" value="FtsX"/>
    <property type="match status" value="2"/>
</dbReference>
<keyword evidence="2" id="KW-1003">Cell membrane</keyword>
<evidence type="ECO:0000256" key="5">
    <source>
        <dbReference type="ARBA" id="ARBA00023136"/>
    </source>
</evidence>
<feature type="transmembrane region" description="Helical" evidence="7">
    <location>
        <begin position="340"/>
        <end position="362"/>
    </location>
</feature>
<feature type="transmembrane region" description="Helical" evidence="7">
    <location>
        <begin position="417"/>
        <end position="438"/>
    </location>
</feature>
<feature type="transmembrane region" description="Helical" evidence="7">
    <location>
        <begin position="302"/>
        <end position="328"/>
    </location>
</feature>
<dbReference type="OrthoDB" id="9793166at2"/>
<proteinExistence type="inferred from homology"/>
<dbReference type="eggNOG" id="COG0577">
    <property type="taxonomic scope" value="Bacteria"/>
</dbReference>
<evidence type="ECO:0000256" key="7">
    <source>
        <dbReference type="SAM" id="Phobius"/>
    </source>
</evidence>
<evidence type="ECO:0000313" key="10">
    <source>
        <dbReference type="EMBL" id="ACL75509.1"/>
    </source>
</evidence>
<sequence precursor="true">MKNYSTLTSRYLKKHKGRTILTLIGIIIAIAMFTAIGSIYYSGVDSEIKNAKANGDYQVYFYDLGKENVNALYSNAEFKNGGVIKLEGKYKFENDKLTESLRTLDIKSYDAAAFKDIFKVKLLEGRLPRNSSEIVIDKKLSAVLKDKKISNALKGTLADKNSSSGKDYTIVGVYDSNYITNTALSYLDIKTSSDSKDYFFYANMKSEKNIVDNAQKIAKANNVKLETNTLLLYLMGEGPDKTRNDSMDQIFAIIAGFVVICTVVVIYNSFNISVMERIKHFGILRSIGATKAQIRRLVFKEAAIMSAISIPIGIIAGFAGIFITFRLFMNGFLGAFEIGFYPKVIIVAAILGIFTVFISAFFPARTASKVSPIDAIRGTVVVKGDKAKRRGGRWARLLFSFEGQVAYKNIKRNRKRFYVTCISLMISIVMFVFFSNFIDIFVQSNKIANQAIRVEATFADTSDVNLAGNLPKQVKELDGIKEIYEMTNKYITYTLDKKMLSDKFVNSLNYNTKLEEYGQNYFINSVRLLGYDENCLKLFNKENKTNIEYDSFKNNNEVIIVNKARGSQDKTTIFDSFTKYKVGDEIKMPVLNSSYLKNPDTEQLKRLIDNGKTITFKVAGVVDYEAVLQNIPYNSFGMIMSHDSFERLTGTSEISIIALNFDSPEYAEKNYEKLNMLADENKAQYIDINKQKKQFDDLMNQMMILVYGFISLIILISTVNIINTITINLLVKKREYATFKAIGMTKGQFQKLVLLEGALFGLIACIIGLPIAFLLTYFGIINNNPLGDIGYRAAWWPYLYGGLGVIVITLLAALFPLRKLNDMNIVESLRVEE</sequence>
<keyword evidence="4 7" id="KW-1133">Transmembrane helix</keyword>
<evidence type="ECO:0000256" key="6">
    <source>
        <dbReference type="ARBA" id="ARBA00038076"/>
    </source>
</evidence>
<dbReference type="GO" id="GO:0022857">
    <property type="term" value="F:transmembrane transporter activity"/>
    <property type="evidence" value="ECO:0007669"/>
    <property type="project" value="TreeGrafter"/>
</dbReference>
<feature type="transmembrane region" description="Helical" evidence="7">
    <location>
        <begin position="752"/>
        <end position="778"/>
    </location>
</feature>
<dbReference type="PANTHER" id="PTHR30572:SF4">
    <property type="entry name" value="ABC TRANSPORTER PERMEASE YTRF"/>
    <property type="match status" value="1"/>
</dbReference>
<dbReference type="EMBL" id="CP001348">
    <property type="protein sequence ID" value="ACL75509.1"/>
    <property type="molecule type" value="Genomic_DNA"/>
</dbReference>
<feature type="domain" description="ABC3 transporter permease C-terminal" evidence="8">
    <location>
        <begin position="253"/>
        <end position="372"/>
    </location>
</feature>
<feature type="domain" description="ABC3 transporter permease C-terminal" evidence="8">
    <location>
        <begin position="709"/>
        <end position="824"/>
    </location>
</feature>
<evidence type="ECO:0000256" key="3">
    <source>
        <dbReference type="ARBA" id="ARBA00022692"/>
    </source>
</evidence>
<name>B8I009_RUMCH</name>
<feature type="transmembrane region" description="Helical" evidence="7">
    <location>
        <begin position="704"/>
        <end position="731"/>
    </location>
</feature>
<gene>
    <name evidence="10" type="ordered locus">Ccel_1152</name>
</gene>
<dbReference type="Proteomes" id="UP000001349">
    <property type="component" value="Chromosome"/>
</dbReference>
<keyword evidence="5 7" id="KW-0472">Membrane</keyword>
<protein>
    <recommendedName>
        <fullName evidence="12">ABC3 transporter permease protein domain-containing protein</fullName>
    </recommendedName>
</protein>
<evidence type="ECO:0008006" key="12">
    <source>
        <dbReference type="Google" id="ProtNLM"/>
    </source>
</evidence>
<organism evidence="10 11">
    <name type="scientific">Ruminiclostridium cellulolyticum (strain ATCC 35319 / DSM 5812 / JCM 6584 / H10)</name>
    <name type="common">Clostridium cellulolyticum</name>
    <dbReference type="NCBI Taxonomy" id="394503"/>
    <lineage>
        <taxon>Bacteria</taxon>
        <taxon>Bacillati</taxon>
        <taxon>Bacillota</taxon>
        <taxon>Clostridia</taxon>
        <taxon>Eubacteriales</taxon>
        <taxon>Oscillospiraceae</taxon>
        <taxon>Ruminiclostridium</taxon>
    </lineage>
</organism>
<evidence type="ECO:0000256" key="4">
    <source>
        <dbReference type="ARBA" id="ARBA00022989"/>
    </source>
</evidence>
<accession>B8I009</accession>
<evidence type="ECO:0000313" key="11">
    <source>
        <dbReference type="Proteomes" id="UP000001349"/>
    </source>
</evidence>
<feature type="transmembrane region" description="Helical" evidence="7">
    <location>
        <begin position="20"/>
        <end position="41"/>
    </location>
</feature>
<dbReference type="InterPro" id="IPR050250">
    <property type="entry name" value="Macrolide_Exporter_MacB"/>
</dbReference>
<dbReference type="Pfam" id="PF12704">
    <property type="entry name" value="MacB_PCD"/>
    <property type="match status" value="1"/>
</dbReference>
<keyword evidence="3 7" id="KW-0812">Transmembrane</keyword>
<evidence type="ECO:0000259" key="8">
    <source>
        <dbReference type="Pfam" id="PF02687"/>
    </source>
</evidence>
<dbReference type="eggNOG" id="COG4591">
    <property type="taxonomic scope" value="Bacteria"/>
</dbReference>
<dbReference type="PANTHER" id="PTHR30572">
    <property type="entry name" value="MEMBRANE COMPONENT OF TRANSPORTER-RELATED"/>
    <property type="match status" value="1"/>
</dbReference>
<comment type="subcellular location">
    <subcellularLocation>
        <location evidence="1">Cell membrane</location>
        <topology evidence="1">Multi-pass membrane protein</topology>
    </subcellularLocation>
</comment>
<reference evidence="10 11" key="1">
    <citation type="submission" date="2009-01" db="EMBL/GenBank/DDBJ databases">
        <title>Complete sequence of Clostridium cellulolyticum H10.</title>
        <authorList>
            <consortium name="US DOE Joint Genome Institute"/>
            <person name="Lucas S."/>
            <person name="Copeland A."/>
            <person name="Lapidus A."/>
            <person name="Glavina del Rio T."/>
            <person name="Dalin E."/>
            <person name="Tice H."/>
            <person name="Bruce D."/>
            <person name="Goodwin L."/>
            <person name="Pitluck S."/>
            <person name="Chertkov O."/>
            <person name="Saunders E."/>
            <person name="Brettin T."/>
            <person name="Detter J.C."/>
            <person name="Han C."/>
            <person name="Larimer F."/>
            <person name="Land M."/>
            <person name="Hauser L."/>
            <person name="Kyrpides N."/>
            <person name="Ivanova N."/>
            <person name="Zhou J."/>
            <person name="Richardson P."/>
        </authorList>
    </citation>
    <scope>NUCLEOTIDE SEQUENCE [LARGE SCALE GENOMIC DNA]</scope>
    <source>
        <strain evidence="11">ATCC 35319 / DSM 5812 / JCM 6584 / H10</strain>
    </source>
</reference>
<feature type="transmembrane region" description="Helical" evidence="7">
    <location>
        <begin position="250"/>
        <end position="270"/>
    </location>
</feature>
<feature type="domain" description="MacB-like periplasmic core" evidence="9">
    <location>
        <begin position="19"/>
        <end position="209"/>
    </location>
</feature>
<dbReference type="InterPro" id="IPR025857">
    <property type="entry name" value="MacB_PCD"/>
</dbReference>
<feature type="transmembrane region" description="Helical" evidence="7">
    <location>
        <begin position="798"/>
        <end position="817"/>
    </location>
</feature>
<dbReference type="HOGENOM" id="CLU_010964_2_1_9"/>
<dbReference type="GO" id="GO:0005886">
    <property type="term" value="C:plasma membrane"/>
    <property type="evidence" value="ECO:0007669"/>
    <property type="project" value="UniProtKB-SubCell"/>
</dbReference>
<keyword evidence="11" id="KW-1185">Reference proteome</keyword>
<dbReference type="STRING" id="394503.Ccel_1152"/>
<evidence type="ECO:0000256" key="1">
    <source>
        <dbReference type="ARBA" id="ARBA00004651"/>
    </source>
</evidence>
<dbReference type="RefSeq" id="WP_015924664.1">
    <property type="nucleotide sequence ID" value="NC_011898.1"/>
</dbReference>
<dbReference type="AlphaFoldDB" id="B8I009"/>
<dbReference type="KEGG" id="cce:Ccel_1152"/>
<dbReference type="InterPro" id="IPR003838">
    <property type="entry name" value="ABC3_permease_C"/>
</dbReference>
<evidence type="ECO:0000259" key="9">
    <source>
        <dbReference type="Pfam" id="PF12704"/>
    </source>
</evidence>